<accession>A0A0J7L2S6</accession>
<keyword evidence="2" id="KW-1185">Reference proteome</keyword>
<name>A0A0J7L2S6_LASNI</name>
<dbReference type="OrthoDB" id="7615957at2759"/>
<organism evidence="1 2">
    <name type="scientific">Lasius niger</name>
    <name type="common">Black garden ant</name>
    <dbReference type="NCBI Taxonomy" id="67767"/>
    <lineage>
        <taxon>Eukaryota</taxon>
        <taxon>Metazoa</taxon>
        <taxon>Ecdysozoa</taxon>
        <taxon>Arthropoda</taxon>
        <taxon>Hexapoda</taxon>
        <taxon>Insecta</taxon>
        <taxon>Pterygota</taxon>
        <taxon>Neoptera</taxon>
        <taxon>Endopterygota</taxon>
        <taxon>Hymenoptera</taxon>
        <taxon>Apocrita</taxon>
        <taxon>Aculeata</taxon>
        <taxon>Formicoidea</taxon>
        <taxon>Formicidae</taxon>
        <taxon>Formicinae</taxon>
        <taxon>Lasius</taxon>
        <taxon>Lasius</taxon>
    </lineage>
</organism>
<reference evidence="1 2" key="1">
    <citation type="submission" date="2015-04" db="EMBL/GenBank/DDBJ databases">
        <title>Lasius niger genome sequencing.</title>
        <authorList>
            <person name="Konorov E.A."/>
            <person name="Nikitin M.A."/>
            <person name="Kirill M.V."/>
            <person name="Chang P."/>
        </authorList>
    </citation>
    <scope>NUCLEOTIDE SEQUENCE [LARGE SCALE GENOMIC DNA]</scope>
    <source>
        <tissue evidence="1">Whole</tissue>
    </source>
</reference>
<evidence type="ECO:0000313" key="2">
    <source>
        <dbReference type="Proteomes" id="UP000036403"/>
    </source>
</evidence>
<dbReference type="EMBL" id="LBMM01001011">
    <property type="protein sequence ID" value="KMQ97072.1"/>
    <property type="molecule type" value="Genomic_DNA"/>
</dbReference>
<protein>
    <submittedName>
        <fullName evidence="1">Uncharacterized protein</fullName>
    </submittedName>
</protein>
<sequence length="147" mass="17762">MLYAAEIWGWNEAECLEKLQVKYIKWILGLDFNTLTHIVLEETKAEMIRIKAGKRAVKYEESTRKKKTNKIIQEVWREIDTKNERKLSKWEETRKKYYEEKGMDRQDLLERWTGDQALAEELAQMDRAEESQVQYDRIVNGRYNKKI</sequence>
<dbReference type="Proteomes" id="UP000036403">
    <property type="component" value="Unassembled WGS sequence"/>
</dbReference>
<dbReference type="AlphaFoldDB" id="A0A0J7L2S6"/>
<gene>
    <name evidence="1" type="ORF">RF55_2615</name>
</gene>
<dbReference type="PaxDb" id="67767-A0A0J7L2S6"/>
<evidence type="ECO:0000313" key="1">
    <source>
        <dbReference type="EMBL" id="KMQ97072.1"/>
    </source>
</evidence>
<comment type="caution">
    <text evidence="1">The sequence shown here is derived from an EMBL/GenBank/DDBJ whole genome shotgun (WGS) entry which is preliminary data.</text>
</comment>
<proteinExistence type="predicted"/>